<evidence type="ECO:0000256" key="3">
    <source>
        <dbReference type="ARBA" id="ARBA00018572"/>
    </source>
</evidence>
<dbReference type="AlphaFoldDB" id="A0A2V5I5T5"/>
<dbReference type="SUPFAM" id="SSF56112">
    <property type="entry name" value="Protein kinase-like (PK-like)"/>
    <property type="match status" value="1"/>
</dbReference>
<dbReference type="EMBL" id="KZ825504">
    <property type="protein sequence ID" value="PYI31381.1"/>
    <property type="molecule type" value="Genomic_DNA"/>
</dbReference>
<dbReference type="GO" id="GO:0004674">
    <property type="term" value="F:protein serine/threonine kinase activity"/>
    <property type="evidence" value="ECO:0007669"/>
    <property type="project" value="UniProtKB-KW"/>
</dbReference>
<dbReference type="PANTHER" id="PTHR24348:SF22">
    <property type="entry name" value="NON-SPECIFIC SERINE_THREONINE PROTEIN KINASE"/>
    <property type="match status" value="1"/>
</dbReference>
<keyword evidence="9" id="KW-0067">ATP-binding</keyword>
<keyword evidence="17" id="KW-1185">Reference proteome</keyword>
<feature type="compositionally biased region" description="Polar residues" evidence="14">
    <location>
        <begin position="515"/>
        <end position="539"/>
    </location>
</feature>
<comment type="catalytic activity">
    <reaction evidence="13">
        <text>L-seryl-[protein] + ATP = O-phospho-L-seryl-[protein] + ADP + H(+)</text>
        <dbReference type="Rhea" id="RHEA:17989"/>
        <dbReference type="Rhea" id="RHEA-COMP:9863"/>
        <dbReference type="Rhea" id="RHEA-COMP:11604"/>
        <dbReference type="ChEBI" id="CHEBI:15378"/>
        <dbReference type="ChEBI" id="CHEBI:29999"/>
        <dbReference type="ChEBI" id="CHEBI:30616"/>
        <dbReference type="ChEBI" id="CHEBI:83421"/>
        <dbReference type="ChEBI" id="CHEBI:456216"/>
        <dbReference type="EC" id="2.7.11.1"/>
    </reaction>
</comment>
<dbReference type="Pfam" id="PF00069">
    <property type="entry name" value="Pkinase"/>
    <property type="match status" value="1"/>
</dbReference>
<gene>
    <name evidence="16" type="ORF">BP00DRAFT_415682</name>
</gene>
<keyword evidence="7" id="KW-0547">Nucleotide-binding</keyword>
<organism evidence="16 17">
    <name type="scientific">Aspergillus indologenus CBS 114.80</name>
    <dbReference type="NCBI Taxonomy" id="1450541"/>
    <lineage>
        <taxon>Eukaryota</taxon>
        <taxon>Fungi</taxon>
        <taxon>Dikarya</taxon>
        <taxon>Ascomycota</taxon>
        <taxon>Pezizomycotina</taxon>
        <taxon>Eurotiomycetes</taxon>
        <taxon>Eurotiomycetidae</taxon>
        <taxon>Eurotiales</taxon>
        <taxon>Aspergillaceae</taxon>
        <taxon>Aspergillus</taxon>
        <taxon>Aspergillus subgen. Circumdati</taxon>
    </lineage>
</organism>
<evidence type="ECO:0000256" key="6">
    <source>
        <dbReference type="ARBA" id="ARBA00022679"/>
    </source>
</evidence>
<dbReference type="Proteomes" id="UP000248817">
    <property type="component" value="Unassembled WGS sequence"/>
</dbReference>
<dbReference type="SMART" id="SM00220">
    <property type="entry name" value="S_TKc"/>
    <property type="match status" value="1"/>
</dbReference>
<feature type="compositionally biased region" description="Basic and acidic residues" evidence="14">
    <location>
        <begin position="426"/>
        <end position="435"/>
    </location>
</feature>
<evidence type="ECO:0000313" key="16">
    <source>
        <dbReference type="EMBL" id="PYI31381.1"/>
    </source>
</evidence>
<dbReference type="InterPro" id="IPR000719">
    <property type="entry name" value="Prot_kinase_dom"/>
</dbReference>
<feature type="compositionally biased region" description="Polar residues" evidence="14">
    <location>
        <begin position="460"/>
        <end position="481"/>
    </location>
</feature>
<feature type="domain" description="Protein kinase" evidence="15">
    <location>
        <begin position="73"/>
        <end position="341"/>
    </location>
</feature>
<evidence type="ECO:0000256" key="4">
    <source>
        <dbReference type="ARBA" id="ARBA00019599"/>
    </source>
</evidence>
<protein>
    <recommendedName>
        <fullName evidence="3">Serine/threonine-protein kinase ATG1</fullName>
        <ecNumber evidence="2">2.7.11.1</ecNumber>
    </recommendedName>
    <alternativeName>
        <fullName evidence="11">Autophagy-related protein 1</fullName>
    </alternativeName>
    <alternativeName>
        <fullName evidence="4">Serine/threonine-protein kinase atg1</fullName>
    </alternativeName>
</protein>
<dbReference type="InterPro" id="IPR029058">
    <property type="entry name" value="AB_hydrolase_fold"/>
</dbReference>
<evidence type="ECO:0000256" key="10">
    <source>
        <dbReference type="ARBA" id="ARBA00023006"/>
    </source>
</evidence>
<keyword evidence="5" id="KW-0723">Serine/threonine-protein kinase</keyword>
<dbReference type="GO" id="GO:0005524">
    <property type="term" value="F:ATP binding"/>
    <property type="evidence" value="ECO:0007669"/>
    <property type="project" value="UniProtKB-KW"/>
</dbReference>
<dbReference type="InterPro" id="IPR011009">
    <property type="entry name" value="Kinase-like_dom_sf"/>
</dbReference>
<reference evidence="16 17" key="1">
    <citation type="submission" date="2018-02" db="EMBL/GenBank/DDBJ databases">
        <title>The genomes of Aspergillus section Nigri reveals drivers in fungal speciation.</title>
        <authorList>
            <consortium name="DOE Joint Genome Institute"/>
            <person name="Vesth T.C."/>
            <person name="Nybo J."/>
            <person name="Theobald S."/>
            <person name="Brandl J."/>
            <person name="Frisvad J.C."/>
            <person name="Nielsen K.F."/>
            <person name="Lyhne E.K."/>
            <person name="Kogle M.E."/>
            <person name="Kuo A."/>
            <person name="Riley R."/>
            <person name="Clum A."/>
            <person name="Nolan M."/>
            <person name="Lipzen A."/>
            <person name="Salamov A."/>
            <person name="Henrissat B."/>
            <person name="Wiebenga A."/>
            <person name="De vries R.P."/>
            <person name="Grigoriev I.V."/>
            <person name="Mortensen U.H."/>
            <person name="Andersen M.R."/>
            <person name="Baker S.E."/>
        </authorList>
    </citation>
    <scope>NUCLEOTIDE SEQUENCE [LARGE SCALE GENOMIC DNA]</scope>
    <source>
        <strain evidence="16 17">CBS 114.80</strain>
    </source>
</reference>
<evidence type="ECO:0000256" key="5">
    <source>
        <dbReference type="ARBA" id="ARBA00022527"/>
    </source>
</evidence>
<keyword evidence="10" id="KW-0072">Autophagy</keyword>
<dbReference type="SUPFAM" id="SSF53474">
    <property type="entry name" value="alpha/beta-Hydrolases"/>
    <property type="match status" value="1"/>
</dbReference>
<evidence type="ECO:0000256" key="14">
    <source>
        <dbReference type="SAM" id="MobiDB-lite"/>
    </source>
</evidence>
<evidence type="ECO:0000256" key="1">
    <source>
        <dbReference type="ARBA" id="ARBA00004623"/>
    </source>
</evidence>
<evidence type="ECO:0000256" key="2">
    <source>
        <dbReference type="ARBA" id="ARBA00012513"/>
    </source>
</evidence>
<evidence type="ECO:0000259" key="15">
    <source>
        <dbReference type="PROSITE" id="PS50011"/>
    </source>
</evidence>
<dbReference type="PROSITE" id="PS50011">
    <property type="entry name" value="PROTEIN_KINASE_DOM"/>
    <property type="match status" value="1"/>
</dbReference>
<evidence type="ECO:0000313" key="17">
    <source>
        <dbReference type="Proteomes" id="UP000248817"/>
    </source>
</evidence>
<comment type="subcellular location">
    <subcellularLocation>
        <location evidence="1">Preautophagosomal structure membrane</location>
        <topology evidence="1">Peripheral membrane protein</topology>
    </subcellularLocation>
</comment>
<keyword evidence="8 16" id="KW-0418">Kinase</keyword>
<dbReference type="GO" id="GO:0034045">
    <property type="term" value="C:phagophore assembly site membrane"/>
    <property type="evidence" value="ECO:0007669"/>
    <property type="project" value="UniProtKB-SubCell"/>
</dbReference>
<dbReference type="GO" id="GO:0010506">
    <property type="term" value="P:regulation of autophagy"/>
    <property type="evidence" value="ECO:0007669"/>
    <property type="project" value="InterPro"/>
</dbReference>
<evidence type="ECO:0000256" key="9">
    <source>
        <dbReference type="ARBA" id="ARBA00022840"/>
    </source>
</evidence>
<accession>A0A2V5I5T5</accession>
<dbReference type="Gene3D" id="3.40.50.1820">
    <property type="entry name" value="alpha/beta hydrolase"/>
    <property type="match status" value="1"/>
</dbReference>
<dbReference type="InterPro" id="IPR008271">
    <property type="entry name" value="Ser/Thr_kinase_AS"/>
</dbReference>
<evidence type="ECO:0000256" key="11">
    <source>
        <dbReference type="ARBA" id="ARBA00030237"/>
    </source>
</evidence>
<dbReference type="PANTHER" id="PTHR24348">
    <property type="entry name" value="SERINE/THREONINE-PROTEIN KINASE UNC-51-RELATED"/>
    <property type="match status" value="1"/>
</dbReference>
<comment type="catalytic activity">
    <reaction evidence="12">
        <text>L-threonyl-[protein] + ATP = O-phospho-L-threonyl-[protein] + ADP + H(+)</text>
        <dbReference type="Rhea" id="RHEA:46608"/>
        <dbReference type="Rhea" id="RHEA-COMP:11060"/>
        <dbReference type="Rhea" id="RHEA-COMP:11605"/>
        <dbReference type="ChEBI" id="CHEBI:15378"/>
        <dbReference type="ChEBI" id="CHEBI:30013"/>
        <dbReference type="ChEBI" id="CHEBI:30616"/>
        <dbReference type="ChEBI" id="CHEBI:61977"/>
        <dbReference type="ChEBI" id="CHEBI:456216"/>
        <dbReference type="EC" id="2.7.11.1"/>
    </reaction>
</comment>
<evidence type="ECO:0000256" key="12">
    <source>
        <dbReference type="ARBA" id="ARBA00047899"/>
    </source>
</evidence>
<name>A0A2V5I5T5_9EURO</name>
<dbReference type="PROSITE" id="PS00108">
    <property type="entry name" value="PROTEIN_KINASE_ST"/>
    <property type="match status" value="1"/>
</dbReference>
<dbReference type="Gene3D" id="1.10.510.10">
    <property type="entry name" value="Transferase(Phosphotransferase) domain 1"/>
    <property type="match status" value="1"/>
</dbReference>
<dbReference type="GO" id="GO:0005829">
    <property type="term" value="C:cytosol"/>
    <property type="evidence" value="ECO:0007669"/>
    <property type="project" value="TreeGrafter"/>
</dbReference>
<proteinExistence type="predicted"/>
<dbReference type="GO" id="GO:0005776">
    <property type="term" value="C:autophagosome"/>
    <property type="evidence" value="ECO:0007669"/>
    <property type="project" value="TreeGrafter"/>
</dbReference>
<feature type="compositionally biased region" description="Basic and acidic residues" evidence="14">
    <location>
        <begin position="491"/>
        <end position="512"/>
    </location>
</feature>
<dbReference type="EC" id="2.7.11.1" evidence="2"/>
<dbReference type="GO" id="GO:0000045">
    <property type="term" value="P:autophagosome assembly"/>
    <property type="evidence" value="ECO:0007669"/>
    <property type="project" value="TreeGrafter"/>
</dbReference>
<evidence type="ECO:0000256" key="8">
    <source>
        <dbReference type="ARBA" id="ARBA00022777"/>
    </source>
</evidence>
<feature type="region of interest" description="Disordered" evidence="14">
    <location>
        <begin position="388"/>
        <end position="573"/>
    </location>
</feature>
<dbReference type="InterPro" id="IPR045269">
    <property type="entry name" value="Atg1-like"/>
</dbReference>
<evidence type="ECO:0000256" key="13">
    <source>
        <dbReference type="ARBA" id="ARBA00048679"/>
    </source>
</evidence>
<keyword evidence="6" id="KW-0808">Transferase</keyword>
<sequence>MFISSSQYADLLHLVQGNPELADKIKTLRLGLEADDLLEHFKYDAVIDHDCTTHTEYERDESHAIRIVKRKWYRHSDPLGWGLYGKVWLESDETDTRRRAVKVVQKDLMERNTIDYKREILALAKFSKPQYQQQEVLVNFLGWLDDPSNLYLYMEFFPLGDLESHISESIPEEEVKDITTNLLNGLRIIHAEQFTHRDLKPGNIFVARKPPGARWWVKIGDFGIAKRVNHERTALYTSIGTPKYTAPEVSGDLDTDEPTSIYDNAADMWSLGCVVFRIATQQDPFPTRRDVRRFCDGRVPFPDEPLQGKLGLDGVDFVKTLISPFPNERLSAGAALGMAWIQNREVNMLAAEDDEWVDDSSNGSTPGRFTSFIDLRKNPKDEIATMSDKVHSQLGRLSSGTGKVPSAPKGEVAIPSGKPHSRPTPRRPEIPETHAAELNSTSPRGPLFLSYTNPPRHKISSSSGRNLAQQHHSKPGSTSAQAPRHNPAVLDESKAKRSRAAGDPKQDGRPEVADASSQIDSHHNLSSFTRASHGSSTAPRVTVTREPVRKQKYIAKRPSRSERSESPEPILSGVEGHTSVLRAHVVPENHTLNIIAIHGMENTADGTWTHIDGGVEVNWLTHPDMLPKALPTARIYTFEWSVPFGNESMRGLLDRRGFELRHRWQEALTRTPRPTVVIACDFGGLVLARALAQAEGRRDAQAWLLDSLRGLIFLGTPFRGTDADGLKRWRAYHAHIVQVSQAKDGLSTADTVSRTRLIDVLEPIQRAFLKNTCQGLERAIGDHGRSIPAVSYYEIHDTKFKRNPLTLKRPAKPGVLVESSEAWPGIVSVRQAALPTDHHGLNKFAGSHVAGYRKLRDQILAFVDDAVPPRLPSDWDYDVLNVEEYSTR</sequence>
<evidence type="ECO:0000256" key="7">
    <source>
        <dbReference type="ARBA" id="ARBA00022741"/>
    </source>
</evidence>